<organism evidence="2 3">
    <name type="scientific">Mycoplasma ovis str. Michigan</name>
    <dbReference type="NCBI Taxonomy" id="1415773"/>
    <lineage>
        <taxon>Bacteria</taxon>
        <taxon>Bacillati</taxon>
        <taxon>Mycoplasmatota</taxon>
        <taxon>Mollicutes</taxon>
        <taxon>Mycoplasmataceae</taxon>
        <taxon>Mycoplasma</taxon>
    </lineage>
</organism>
<keyword evidence="1" id="KW-0472">Membrane</keyword>
<evidence type="ECO:0000313" key="3">
    <source>
        <dbReference type="Proteomes" id="UP000018745"/>
    </source>
</evidence>
<gene>
    <name evidence="2" type="ORF">OVS_00540</name>
</gene>
<reference evidence="2 3" key="1">
    <citation type="journal article" date="2014" name="Genome Announc.">
        <title>Complete Genome Sequence of Mycoplasma ovis Strain Michigan, a Hemoplasma of Sheep with Two Distinct 16S rRNA Genes.</title>
        <authorList>
            <person name="Deshuillers P.L."/>
            <person name="Santos A.P."/>
            <person name="do Nascimento N.C."/>
            <person name="Hampel J.A."/>
            <person name="Bergin I.L."/>
            <person name="Dyson M.C."/>
            <person name="Messick J.B."/>
        </authorList>
    </citation>
    <scope>NUCLEOTIDE SEQUENCE [LARGE SCALE GENOMIC DNA]</scope>
    <source>
        <strain evidence="2 3">Michigan</strain>
    </source>
</reference>
<keyword evidence="1" id="KW-1133">Transmembrane helix</keyword>
<sequence length="129" mass="14770">MQKLSTLEKREVVAGFSRSSTRSSTYKKGTATTKGKFKWNTHNASLLVLSSIPGLITLGEGIWSLFSKKQENPYSDSRRWYKRKSYGFDSYADNKRDFFAYASEAIRPVIRFAPYPSKTGVTFAMPWFL</sequence>
<evidence type="ECO:0000313" key="2">
    <source>
        <dbReference type="EMBL" id="AHC40100.1"/>
    </source>
</evidence>
<dbReference type="Proteomes" id="UP000018745">
    <property type="component" value="Chromosome"/>
</dbReference>
<protein>
    <submittedName>
        <fullName evidence="2">Uncharacterized protein</fullName>
    </submittedName>
</protein>
<keyword evidence="1" id="KW-0812">Transmembrane</keyword>
<evidence type="ECO:0000256" key="1">
    <source>
        <dbReference type="SAM" id="Phobius"/>
    </source>
</evidence>
<dbReference type="RefSeq" id="WP_024070902.1">
    <property type="nucleotide sequence ID" value="NC_023062.1"/>
</dbReference>
<name>A0ABM5P145_9MOLU</name>
<feature type="transmembrane region" description="Helical" evidence="1">
    <location>
        <begin position="44"/>
        <end position="66"/>
    </location>
</feature>
<proteinExistence type="predicted"/>
<dbReference type="EMBL" id="CP006935">
    <property type="protein sequence ID" value="AHC40100.1"/>
    <property type="molecule type" value="Genomic_DNA"/>
</dbReference>
<keyword evidence="3" id="KW-1185">Reference proteome</keyword>
<accession>A0ABM5P145</accession>